<sequence length="174" mass="19384">MMFAFGVIAVLTLLLIYFVIKNQQANTEIRELKSIARRTNRQLAVVSGSTTMLTAGMQVTLQKRLQAAHKRGFVSEGDAKVLNHLFIEFENVIKACFQKGQTVEEALSELLAGEDVSLEDVKAVVKKYPKEVRLAWSKNTAEGFILSMTKMSELFTPQTNSGKEAEKPEVSETN</sequence>
<organism evidence="1 2">
    <name type="scientific">Alteromonas sediminis</name>
    <dbReference type="NCBI Taxonomy" id="2259342"/>
    <lineage>
        <taxon>Bacteria</taxon>
        <taxon>Pseudomonadati</taxon>
        <taxon>Pseudomonadota</taxon>
        <taxon>Gammaproteobacteria</taxon>
        <taxon>Alteromonadales</taxon>
        <taxon>Alteromonadaceae</taxon>
        <taxon>Alteromonas/Salinimonas group</taxon>
        <taxon>Alteromonas</taxon>
    </lineage>
</organism>
<gene>
    <name evidence="1" type="ORF">DRW07_16340</name>
</gene>
<dbReference type="Proteomes" id="UP000275281">
    <property type="component" value="Unassembled WGS sequence"/>
</dbReference>
<dbReference type="EMBL" id="RPOK01000005">
    <property type="protein sequence ID" value="RPJ65464.1"/>
    <property type="molecule type" value="Genomic_DNA"/>
</dbReference>
<comment type="caution">
    <text evidence="1">The sequence shown here is derived from an EMBL/GenBank/DDBJ whole genome shotgun (WGS) entry which is preliminary data.</text>
</comment>
<dbReference type="OrthoDB" id="6330931at2"/>
<accession>A0A3N5Z5A6</accession>
<dbReference type="RefSeq" id="WP_124029011.1">
    <property type="nucleotide sequence ID" value="NZ_JBHRSN010000014.1"/>
</dbReference>
<protein>
    <submittedName>
        <fullName evidence="1">Uncharacterized protein</fullName>
    </submittedName>
</protein>
<dbReference type="AlphaFoldDB" id="A0A3N5Z5A6"/>
<name>A0A3N5Z5A6_9ALTE</name>
<keyword evidence="2" id="KW-1185">Reference proteome</keyword>
<evidence type="ECO:0000313" key="1">
    <source>
        <dbReference type="EMBL" id="RPJ65464.1"/>
    </source>
</evidence>
<evidence type="ECO:0000313" key="2">
    <source>
        <dbReference type="Proteomes" id="UP000275281"/>
    </source>
</evidence>
<proteinExistence type="predicted"/>
<reference evidence="1 2" key="1">
    <citation type="submission" date="2018-11" db="EMBL/GenBank/DDBJ databases">
        <authorList>
            <person name="Ye M.-Q."/>
            <person name="Du Z.-J."/>
        </authorList>
    </citation>
    <scope>NUCLEOTIDE SEQUENCE [LARGE SCALE GENOMIC DNA]</scope>
    <source>
        <strain evidence="1 2">U0105</strain>
    </source>
</reference>